<gene>
    <name evidence="1" type="ORF">UW49_C0008G0015</name>
</gene>
<organism evidence="1 2">
    <name type="scientific">Candidatus Giovannonibacteria bacterium GW2011_GWB1_44_23</name>
    <dbReference type="NCBI Taxonomy" id="1618652"/>
    <lineage>
        <taxon>Bacteria</taxon>
        <taxon>Candidatus Giovannoniibacteriota</taxon>
    </lineage>
</organism>
<sequence>MTKKHFCVVADLNTHKVVKVLEGPIEYERLFKKRRALIKQYPDQNYDVIIVREINYKRLKFVFPELYGWENITPKPF</sequence>
<evidence type="ECO:0000313" key="1">
    <source>
        <dbReference type="EMBL" id="KKT57053.1"/>
    </source>
</evidence>
<comment type="caution">
    <text evidence="1">The sequence shown here is derived from an EMBL/GenBank/DDBJ whole genome shotgun (WGS) entry which is preliminary data.</text>
</comment>
<name>A0A0G1IE01_9BACT</name>
<dbReference type="AlphaFoldDB" id="A0A0G1IE01"/>
<protein>
    <submittedName>
        <fullName evidence="1">Uncharacterized protein</fullName>
    </submittedName>
</protein>
<reference evidence="1 2" key="1">
    <citation type="journal article" date="2015" name="Nature">
        <title>rRNA introns, odd ribosomes, and small enigmatic genomes across a large radiation of phyla.</title>
        <authorList>
            <person name="Brown C.T."/>
            <person name="Hug L.A."/>
            <person name="Thomas B.C."/>
            <person name="Sharon I."/>
            <person name="Castelle C.J."/>
            <person name="Singh A."/>
            <person name="Wilkins M.J."/>
            <person name="Williams K.H."/>
            <person name="Banfield J.F."/>
        </authorList>
    </citation>
    <scope>NUCLEOTIDE SEQUENCE [LARGE SCALE GENOMIC DNA]</scope>
</reference>
<accession>A0A0G1IE01</accession>
<dbReference type="EMBL" id="LCIN01000008">
    <property type="protein sequence ID" value="KKT57053.1"/>
    <property type="molecule type" value="Genomic_DNA"/>
</dbReference>
<evidence type="ECO:0000313" key="2">
    <source>
        <dbReference type="Proteomes" id="UP000033977"/>
    </source>
</evidence>
<proteinExistence type="predicted"/>
<dbReference type="Proteomes" id="UP000033977">
    <property type="component" value="Unassembled WGS sequence"/>
</dbReference>